<keyword evidence="2" id="KW-0067">ATP-binding</keyword>
<dbReference type="Gene3D" id="1.10.10.10">
    <property type="entry name" value="Winged helix-like DNA-binding domain superfamily/Winged helix DNA-binding domain"/>
    <property type="match status" value="1"/>
</dbReference>
<keyword evidence="7" id="KW-1185">Reference proteome</keyword>
<dbReference type="PANTHER" id="PTHR16305">
    <property type="entry name" value="TESTICULAR SOLUBLE ADENYLYL CYCLASE"/>
    <property type="match status" value="1"/>
</dbReference>
<dbReference type="CDD" id="cd00383">
    <property type="entry name" value="trans_reg_C"/>
    <property type="match status" value="1"/>
</dbReference>
<dbReference type="GO" id="GO:0000160">
    <property type="term" value="P:phosphorelay signal transduction system"/>
    <property type="evidence" value="ECO:0007669"/>
    <property type="project" value="InterPro"/>
</dbReference>
<dbReference type="InterPro" id="IPR041664">
    <property type="entry name" value="AAA_16"/>
</dbReference>
<dbReference type="GO" id="GO:0004016">
    <property type="term" value="F:adenylate cyclase activity"/>
    <property type="evidence" value="ECO:0007669"/>
    <property type="project" value="TreeGrafter"/>
</dbReference>
<keyword evidence="3 4" id="KW-0238">DNA-binding</keyword>
<evidence type="ECO:0000313" key="7">
    <source>
        <dbReference type="Proteomes" id="UP000048926"/>
    </source>
</evidence>
<evidence type="ECO:0000256" key="1">
    <source>
        <dbReference type="ARBA" id="ARBA00022741"/>
    </source>
</evidence>
<evidence type="ECO:0000256" key="4">
    <source>
        <dbReference type="PROSITE-ProRule" id="PRU01091"/>
    </source>
</evidence>
<dbReference type="GO" id="GO:0003677">
    <property type="term" value="F:DNA binding"/>
    <property type="evidence" value="ECO:0007669"/>
    <property type="project" value="UniProtKB-UniRule"/>
</dbReference>
<dbReference type="AlphaFoldDB" id="A0A0M6YB75"/>
<dbReference type="GO" id="GO:0006355">
    <property type="term" value="P:regulation of DNA-templated transcription"/>
    <property type="evidence" value="ECO:0007669"/>
    <property type="project" value="InterPro"/>
</dbReference>
<evidence type="ECO:0000313" key="6">
    <source>
        <dbReference type="EMBL" id="CTQ46984.1"/>
    </source>
</evidence>
<dbReference type="SUPFAM" id="SSF46894">
    <property type="entry name" value="C-terminal effector domain of the bipartite response regulators"/>
    <property type="match status" value="1"/>
</dbReference>
<protein>
    <submittedName>
        <fullName evidence="6">Transcriptional regulator HilA</fullName>
    </submittedName>
</protein>
<evidence type="ECO:0000256" key="3">
    <source>
        <dbReference type="ARBA" id="ARBA00023125"/>
    </source>
</evidence>
<dbReference type="Pfam" id="PF00486">
    <property type="entry name" value="Trans_reg_C"/>
    <property type="match status" value="1"/>
</dbReference>
<reference evidence="7" key="1">
    <citation type="submission" date="2015-07" db="EMBL/GenBank/DDBJ databases">
        <authorList>
            <person name="Rodrigo-Torres Lidia"/>
            <person name="Arahal R.David."/>
        </authorList>
    </citation>
    <scope>NUCLEOTIDE SEQUENCE [LARGE SCALE GENOMIC DNA]</scope>
    <source>
        <strain evidence="7">CECT 4801</strain>
    </source>
</reference>
<dbReference type="InterPro" id="IPR036388">
    <property type="entry name" value="WH-like_DNA-bd_sf"/>
</dbReference>
<dbReference type="SMART" id="SM00862">
    <property type="entry name" value="Trans_reg_C"/>
    <property type="match status" value="1"/>
</dbReference>
<accession>A0A0M6YB75</accession>
<dbReference type="InterPro" id="IPR001867">
    <property type="entry name" value="OmpR/PhoB-type_DNA-bd"/>
</dbReference>
<dbReference type="SUPFAM" id="SSF52540">
    <property type="entry name" value="P-loop containing nucleoside triphosphate hydrolases"/>
    <property type="match status" value="1"/>
</dbReference>
<dbReference type="GO" id="GO:0005524">
    <property type="term" value="F:ATP binding"/>
    <property type="evidence" value="ECO:0007669"/>
    <property type="project" value="UniProtKB-KW"/>
</dbReference>
<gene>
    <name evidence="6" type="primary">hilA_3</name>
    <name evidence="6" type="ORF">LAL4801_05444</name>
</gene>
<dbReference type="PANTHER" id="PTHR16305:SF28">
    <property type="entry name" value="GUANYLATE CYCLASE DOMAIN-CONTAINING PROTEIN"/>
    <property type="match status" value="1"/>
</dbReference>
<dbReference type="PROSITE" id="PS51755">
    <property type="entry name" value="OMPR_PHOB"/>
    <property type="match status" value="1"/>
</dbReference>
<dbReference type="Gene3D" id="3.40.50.300">
    <property type="entry name" value="P-loop containing nucleotide triphosphate hydrolases"/>
    <property type="match status" value="1"/>
</dbReference>
<keyword evidence="1" id="KW-0547">Nucleotide-binding</keyword>
<dbReference type="GO" id="GO:0005737">
    <property type="term" value="C:cytoplasm"/>
    <property type="evidence" value="ECO:0007669"/>
    <property type="project" value="TreeGrafter"/>
</dbReference>
<feature type="domain" description="OmpR/PhoB-type" evidence="5">
    <location>
        <begin position="1"/>
        <end position="94"/>
    </location>
</feature>
<dbReference type="Proteomes" id="UP000048926">
    <property type="component" value="Unassembled WGS sequence"/>
</dbReference>
<dbReference type="InterPro" id="IPR027417">
    <property type="entry name" value="P-loop_NTPase"/>
</dbReference>
<dbReference type="InterPro" id="IPR016032">
    <property type="entry name" value="Sig_transdc_resp-reg_C-effctor"/>
</dbReference>
<organism evidence="6 7">
    <name type="scientific">Roseibium aggregatum</name>
    <dbReference type="NCBI Taxonomy" id="187304"/>
    <lineage>
        <taxon>Bacteria</taxon>
        <taxon>Pseudomonadati</taxon>
        <taxon>Pseudomonadota</taxon>
        <taxon>Alphaproteobacteria</taxon>
        <taxon>Hyphomicrobiales</taxon>
        <taxon>Stappiaceae</taxon>
        <taxon>Roseibium</taxon>
    </lineage>
</organism>
<sequence>MQKVELDVSRGELLRDGEVVRLRPKTLAVLVELHAREGEVVSQQELRHLIWGQQHGRETGPKQCIRELRRLLGDSAETPGFIETVGRQGYRLVGKITVLNSGTDTTGTAPLCVGRTAELQSLADCAAAVRAGKRIVSLVAGEAGSGKSRLVETFAATLPRTADFWCARGQCIPHPGAREPYGPLIEIVTQLAEGASRKRVLRLLEDVAPSWRDLLPQLRSGREPAPLPTRLRDTHPDSMLRELTALMERLSQQQPSVIILEDLHWADQSTLAWLLSWAQRRAPARTLVVGTYRFDELDKSGDLQTTLHYLQRVQDFSPITLDGLDETAVADLLKRRFPDHRLPASLAGQLRRRTEGHAILVDAIIDQWHRDGVLESSENRQAPEQDITEIVSAISRGAGKFIAGEIGRLAPYERQLLDIASVAGIRFSAAMLSDDRLEVEKGEAVLDRLASVRRFIQRAGVMVWPDGTQATRYVFRHALYQEALYDAVPAANRQGLHERIGSRLETAFKSRTGEIASTLADHFERAADWKRAAVHRGLAGLTALERGAITDAAAQFRQALVSFAACEPDPETHTAECRTLLGLGAALIVGDHFTTDELRDVYERAATLAGRTNDPTTIVPALAGLWNHHLTKADLAAADELAKGLDDLAEDAPALYAMVAHNAVGQTRFFRGDLAACLPHINAVCSAYDTNHGAEASVLFGEDPGIVCRQYAACVHQLLGQGEHAERLYAEGMTLTDTLEQPFGRAQMLWAGALIAREREDPVRVLERATGLIETCEAAAIPFWRPYGDLLAGWAQVVLGNASGLRQIHEGLNAQAAMNVTLTRPYGLALYAEATSRCGNPVEGLKALASAFKIIRRTGERWHEAELHRLWALLSVQTGRTRNASSALRRAIRVARTQNAVTYEKHAQDLLDRIAGQLT</sequence>
<dbReference type="Pfam" id="PF13191">
    <property type="entry name" value="AAA_16"/>
    <property type="match status" value="1"/>
</dbReference>
<dbReference type="RefSeq" id="WP_082444780.1">
    <property type="nucleotide sequence ID" value="NZ_CXST01000005.1"/>
</dbReference>
<evidence type="ECO:0000259" key="5">
    <source>
        <dbReference type="PROSITE" id="PS51755"/>
    </source>
</evidence>
<dbReference type="EMBL" id="CXST01000005">
    <property type="protein sequence ID" value="CTQ46984.1"/>
    <property type="molecule type" value="Genomic_DNA"/>
</dbReference>
<evidence type="ECO:0000256" key="2">
    <source>
        <dbReference type="ARBA" id="ARBA00022840"/>
    </source>
</evidence>
<name>A0A0M6YB75_9HYPH</name>
<proteinExistence type="predicted"/>
<feature type="DNA-binding region" description="OmpR/PhoB-type" evidence="4">
    <location>
        <begin position="1"/>
        <end position="94"/>
    </location>
</feature>
<dbReference type="STRING" id="187304.B0E33_15615"/>